<evidence type="ECO:0000256" key="1">
    <source>
        <dbReference type="SAM" id="SignalP"/>
    </source>
</evidence>
<dbReference type="STRING" id="981384.GCA_000192475_03514"/>
<dbReference type="OrthoDB" id="7709119at2"/>
<comment type="caution">
    <text evidence="2">The sequence shown here is derived from an EMBL/GenBank/DDBJ whole genome shotgun (WGS) entry which is preliminary data.</text>
</comment>
<protein>
    <recommendedName>
        <fullName evidence="4">HdeA/HdeB family protein</fullName>
    </recommendedName>
</protein>
<reference evidence="2 3" key="1">
    <citation type="submission" date="2018-10" db="EMBL/GenBank/DDBJ databases">
        <title>Genomic Encyclopedia of Archaeal and Bacterial Type Strains, Phase II (KMG-II): from individual species to whole genera.</title>
        <authorList>
            <person name="Goeker M."/>
        </authorList>
    </citation>
    <scope>NUCLEOTIDE SEQUENCE [LARGE SCALE GENOMIC DNA]</scope>
    <source>
        <strain evidence="2 3">DSM 29317</strain>
    </source>
</reference>
<sequence>MSHLKLIVGAVSLLISPQLVLADLPPEAVCQKMVEGDPSGQITMEECLCTYNVADTVLDDDIKALLFDSWYTGENITEQLNALPQPKRVPRQLKTMEQTFNKNCL</sequence>
<dbReference type="Proteomes" id="UP000271700">
    <property type="component" value="Unassembled WGS sequence"/>
</dbReference>
<keyword evidence="3" id="KW-1185">Reference proteome</keyword>
<dbReference type="AlphaFoldDB" id="A0A497ZN61"/>
<dbReference type="RefSeq" id="WP_010440485.1">
    <property type="nucleotide sequence ID" value="NZ_AEYW01000006.1"/>
</dbReference>
<dbReference type="EMBL" id="RCCT01000001">
    <property type="protein sequence ID" value="RLK10858.1"/>
    <property type="molecule type" value="Genomic_DNA"/>
</dbReference>
<feature type="chain" id="PRO_5019757417" description="HdeA/HdeB family protein" evidence="1">
    <location>
        <begin position="22"/>
        <end position="105"/>
    </location>
</feature>
<evidence type="ECO:0000313" key="3">
    <source>
        <dbReference type="Proteomes" id="UP000271700"/>
    </source>
</evidence>
<evidence type="ECO:0008006" key="4">
    <source>
        <dbReference type="Google" id="ProtNLM"/>
    </source>
</evidence>
<gene>
    <name evidence="2" type="ORF">CLV75_0845</name>
</gene>
<feature type="signal peptide" evidence="1">
    <location>
        <begin position="1"/>
        <end position="21"/>
    </location>
</feature>
<name>A0A497ZN61_9RHOB</name>
<proteinExistence type="predicted"/>
<organism evidence="2 3">
    <name type="scientific">Ruegeria conchae</name>
    <dbReference type="NCBI Taxonomy" id="981384"/>
    <lineage>
        <taxon>Bacteria</taxon>
        <taxon>Pseudomonadati</taxon>
        <taxon>Pseudomonadota</taxon>
        <taxon>Alphaproteobacteria</taxon>
        <taxon>Rhodobacterales</taxon>
        <taxon>Roseobacteraceae</taxon>
        <taxon>Ruegeria</taxon>
    </lineage>
</organism>
<accession>A0A497ZN61</accession>
<keyword evidence="1" id="KW-0732">Signal</keyword>
<evidence type="ECO:0000313" key="2">
    <source>
        <dbReference type="EMBL" id="RLK10858.1"/>
    </source>
</evidence>